<feature type="domain" description="PDZ" evidence="6">
    <location>
        <begin position="96"/>
        <end position="164"/>
    </location>
</feature>
<dbReference type="PANTHER" id="PTHR32060">
    <property type="entry name" value="TAIL-SPECIFIC PROTEASE"/>
    <property type="match status" value="1"/>
</dbReference>
<sequence>MGKKYRFLIGILLILLVSGVGYGVYKWYSEKQSITKIPQQIEQVNEDLRKVEMAYELILSKYVEGVEEATLVEGAIQGMLKTLDDPYSVYMDAQTAAQFNDSLDSSFEGIGAEVTEVDGKIKIVAPFKNSPAEKAGLKPNDEIMKVDGESLEGKDVYEATLKIRGKEGTTVRLEIKREGLVDPIEVSVQRAEIPNESVHYGMKGDSRQPIGYVEITSFSENTAEEFQQALTDLEEEALTGLIIDVRGNPGGLLKAVEQISAQLVAGEKPYFQIQERSGEKRPYYSPLKKKKPYPIAVLIDEGSASASEILAGALSEAGQYPLIGVKTFGKGTVQQAIPLGDGSNIKMTTFKWLTPDGNWIHRKGIQPTIEVEQPSFFHTHPLQIEQPLKVEMNDEAVKRAQEMLYGLGYGPGRTDGYFSMQTEKAVKAFQVTNSLAVTGVIDKKTANKLEEVIQQETELEKNDIQLQAAIHYLSAQDE</sequence>
<dbReference type="SMART" id="SM00245">
    <property type="entry name" value="TSPc"/>
    <property type="match status" value="1"/>
</dbReference>
<reference evidence="7 8" key="1">
    <citation type="journal article" date="2018" name="J. Microbiol.">
        <title>Bacillus spongiae sp. nov., isolated from sponge of Jeju Island.</title>
        <authorList>
            <person name="Lee G.E."/>
            <person name="Im W.T."/>
            <person name="Park J.S."/>
        </authorList>
    </citation>
    <scope>NUCLEOTIDE SEQUENCE [LARGE SCALE GENOMIC DNA]</scope>
    <source>
        <strain evidence="7 8">135PIL107-10</strain>
    </source>
</reference>
<keyword evidence="4 5" id="KW-0720">Serine protease</keyword>
<dbReference type="InterPro" id="IPR001478">
    <property type="entry name" value="PDZ"/>
</dbReference>
<dbReference type="PROSITE" id="PS50106">
    <property type="entry name" value="PDZ"/>
    <property type="match status" value="1"/>
</dbReference>
<dbReference type="Gene3D" id="2.30.42.10">
    <property type="match status" value="1"/>
</dbReference>
<dbReference type="InterPro" id="IPR036034">
    <property type="entry name" value="PDZ_sf"/>
</dbReference>
<keyword evidence="3 5" id="KW-0378">Hydrolase</keyword>
<keyword evidence="8" id="KW-1185">Reference proteome</keyword>
<dbReference type="InterPro" id="IPR055210">
    <property type="entry name" value="CtpA/B_N"/>
</dbReference>
<dbReference type="SMART" id="SM00228">
    <property type="entry name" value="PDZ"/>
    <property type="match status" value="1"/>
</dbReference>
<dbReference type="Pfam" id="PF03572">
    <property type="entry name" value="Peptidase_S41"/>
    <property type="match status" value="1"/>
</dbReference>
<dbReference type="InterPro" id="IPR002477">
    <property type="entry name" value="Peptidoglycan-bd-like"/>
</dbReference>
<organism evidence="7 8">
    <name type="scientific">Bacillus spongiae</name>
    <dbReference type="NCBI Taxonomy" id="2683610"/>
    <lineage>
        <taxon>Bacteria</taxon>
        <taxon>Bacillati</taxon>
        <taxon>Bacillota</taxon>
        <taxon>Bacilli</taxon>
        <taxon>Bacillales</taxon>
        <taxon>Bacillaceae</taxon>
        <taxon>Bacillus</taxon>
    </lineage>
</organism>
<dbReference type="CDD" id="cd07560">
    <property type="entry name" value="Peptidase_S41_CPP"/>
    <property type="match status" value="1"/>
</dbReference>
<dbReference type="InterPro" id="IPR029045">
    <property type="entry name" value="ClpP/crotonase-like_dom_sf"/>
</dbReference>
<evidence type="ECO:0000256" key="4">
    <source>
        <dbReference type="ARBA" id="ARBA00022825"/>
    </source>
</evidence>
<evidence type="ECO:0000256" key="5">
    <source>
        <dbReference type="RuleBase" id="RU004404"/>
    </source>
</evidence>
<evidence type="ECO:0000256" key="3">
    <source>
        <dbReference type="ARBA" id="ARBA00022801"/>
    </source>
</evidence>
<dbReference type="SUPFAM" id="SSF52096">
    <property type="entry name" value="ClpP/crotonase"/>
    <property type="match status" value="1"/>
</dbReference>
<dbReference type="NCBIfam" id="TIGR00225">
    <property type="entry name" value="prc"/>
    <property type="match status" value="1"/>
</dbReference>
<dbReference type="Gene3D" id="3.90.226.10">
    <property type="entry name" value="2-enoyl-CoA Hydratase, Chain A, domain 1"/>
    <property type="match status" value="1"/>
</dbReference>
<dbReference type="CDD" id="cd06782">
    <property type="entry name" value="cpPDZ_CPP-like"/>
    <property type="match status" value="1"/>
</dbReference>
<proteinExistence type="inferred from homology"/>
<dbReference type="InterPro" id="IPR036365">
    <property type="entry name" value="PGBD-like_sf"/>
</dbReference>
<evidence type="ECO:0000256" key="2">
    <source>
        <dbReference type="ARBA" id="ARBA00022670"/>
    </source>
</evidence>
<evidence type="ECO:0000313" key="8">
    <source>
        <dbReference type="Proteomes" id="UP001312865"/>
    </source>
</evidence>
<evidence type="ECO:0000259" key="6">
    <source>
        <dbReference type="PROSITE" id="PS50106"/>
    </source>
</evidence>
<comment type="similarity">
    <text evidence="1 5">Belongs to the peptidase S41A family.</text>
</comment>
<dbReference type="InterPro" id="IPR005151">
    <property type="entry name" value="Tail-specific_protease"/>
</dbReference>
<dbReference type="Gene3D" id="3.30.750.44">
    <property type="match status" value="1"/>
</dbReference>
<name>A0ABU8HEP0_9BACI</name>
<dbReference type="SUPFAM" id="SSF47090">
    <property type="entry name" value="PGBD-like"/>
    <property type="match status" value="1"/>
</dbReference>
<dbReference type="Gene3D" id="1.10.101.10">
    <property type="entry name" value="PGBD-like superfamily/PGBD"/>
    <property type="match status" value="1"/>
</dbReference>
<dbReference type="InterPro" id="IPR036366">
    <property type="entry name" value="PGBDSf"/>
</dbReference>
<accession>A0ABU8HEP0</accession>
<dbReference type="RefSeq" id="WP_336587072.1">
    <property type="nucleotide sequence ID" value="NZ_JBBAXC010000008.1"/>
</dbReference>
<dbReference type="EMBL" id="JBBAXC010000008">
    <property type="protein sequence ID" value="MEI5907634.1"/>
    <property type="molecule type" value="Genomic_DNA"/>
</dbReference>
<evidence type="ECO:0000313" key="7">
    <source>
        <dbReference type="EMBL" id="MEI5907634.1"/>
    </source>
</evidence>
<gene>
    <name evidence="7" type="ORF">WAK64_11260</name>
</gene>
<dbReference type="Pfam" id="PF22694">
    <property type="entry name" value="CtpB_N-like"/>
    <property type="match status" value="1"/>
</dbReference>
<evidence type="ECO:0000256" key="1">
    <source>
        <dbReference type="ARBA" id="ARBA00009179"/>
    </source>
</evidence>
<dbReference type="InterPro" id="IPR004447">
    <property type="entry name" value="Peptidase_S41A"/>
</dbReference>
<keyword evidence="2 5" id="KW-0645">Protease</keyword>
<dbReference type="Proteomes" id="UP001312865">
    <property type="component" value="Unassembled WGS sequence"/>
</dbReference>
<dbReference type="SUPFAM" id="SSF50156">
    <property type="entry name" value="PDZ domain-like"/>
    <property type="match status" value="1"/>
</dbReference>
<protein>
    <submittedName>
        <fullName evidence="7">S41 family peptidase</fullName>
    </submittedName>
</protein>
<comment type="caution">
    <text evidence="7">The sequence shown here is derived from an EMBL/GenBank/DDBJ whole genome shotgun (WGS) entry which is preliminary data.</text>
</comment>
<dbReference type="Pfam" id="PF13180">
    <property type="entry name" value="PDZ_2"/>
    <property type="match status" value="1"/>
</dbReference>
<dbReference type="PANTHER" id="PTHR32060:SF29">
    <property type="entry name" value="CARBOXY-TERMINAL PROCESSING PROTEASE CTPB"/>
    <property type="match status" value="1"/>
</dbReference>
<dbReference type="Pfam" id="PF01471">
    <property type="entry name" value="PG_binding_1"/>
    <property type="match status" value="1"/>
</dbReference>